<dbReference type="CDD" id="cd07067">
    <property type="entry name" value="HP_PGM_like"/>
    <property type="match status" value="1"/>
</dbReference>
<dbReference type="STRING" id="1499688.BN000_02250"/>
<dbReference type="AlphaFoldDB" id="A0A0U1NWC5"/>
<organism evidence="1 2">
    <name type="scientific">Neobacillus massiliamazoniensis</name>
    <dbReference type="NCBI Taxonomy" id="1499688"/>
    <lineage>
        <taxon>Bacteria</taxon>
        <taxon>Bacillati</taxon>
        <taxon>Bacillota</taxon>
        <taxon>Bacilli</taxon>
        <taxon>Bacillales</taxon>
        <taxon>Bacillaceae</taxon>
        <taxon>Neobacillus</taxon>
    </lineage>
</organism>
<proteinExistence type="predicted"/>
<dbReference type="SMART" id="SM00855">
    <property type="entry name" value="PGAM"/>
    <property type="match status" value="1"/>
</dbReference>
<dbReference type="InterPro" id="IPR013078">
    <property type="entry name" value="His_Pase_superF_clade-1"/>
</dbReference>
<dbReference type="OrthoDB" id="512570at2"/>
<evidence type="ECO:0000313" key="2">
    <source>
        <dbReference type="Proteomes" id="UP000199087"/>
    </source>
</evidence>
<dbReference type="RefSeq" id="WP_090634194.1">
    <property type="nucleotide sequence ID" value="NZ_CVRB01000002.1"/>
</dbReference>
<dbReference type="InterPro" id="IPR050275">
    <property type="entry name" value="PGM_Phosphatase"/>
</dbReference>
<dbReference type="GO" id="GO:0016791">
    <property type="term" value="F:phosphatase activity"/>
    <property type="evidence" value="ECO:0007669"/>
    <property type="project" value="TreeGrafter"/>
</dbReference>
<dbReference type="Gene3D" id="3.40.50.1240">
    <property type="entry name" value="Phosphoglycerate mutase-like"/>
    <property type="match status" value="1"/>
</dbReference>
<dbReference type="GO" id="GO:0005737">
    <property type="term" value="C:cytoplasm"/>
    <property type="evidence" value="ECO:0007669"/>
    <property type="project" value="TreeGrafter"/>
</dbReference>
<gene>
    <name evidence="1" type="ORF">BN000_02250</name>
</gene>
<evidence type="ECO:0000313" key="1">
    <source>
        <dbReference type="EMBL" id="CRK82327.1"/>
    </source>
</evidence>
<dbReference type="EMBL" id="CVRB01000002">
    <property type="protein sequence ID" value="CRK82327.1"/>
    <property type="molecule type" value="Genomic_DNA"/>
</dbReference>
<name>A0A0U1NWC5_9BACI</name>
<accession>A0A0U1NWC5</accession>
<protein>
    <submittedName>
        <fullName evidence="1">Phosphoglycerate mutase</fullName>
    </submittedName>
</protein>
<dbReference type="InterPro" id="IPR029033">
    <property type="entry name" value="His_PPase_superfam"/>
</dbReference>
<keyword evidence="2" id="KW-1185">Reference proteome</keyword>
<sequence length="196" mass="22987">MEKRIFLIRHCEASGQPPEANLTEKGFSQAQELAVFFSNVRVDRIISSPFIRAIQSIEPLAEKMRIKVEIDERLSERILSKRLLPDWMEKLEATFMDLDLEWEGGESSRNAMMRVVKVVEEALQSKEENTLMVTHGNLMALLIKHYQHEFNFEEWKKLRNPDVFQLHFIDNRVNVKRIWKEDWVSGTVTGVNNESN</sequence>
<dbReference type="PANTHER" id="PTHR48100">
    <property type="entry name" value="BROAD-SPECIFICITY PHOSPHATASE YOR283W-RELATED"/>
    <property type="match status" value="1"/>
</dbReference>
<dbReference type="Pfam" id="PF00300">
    <property type="entry name" value="His_Phos_1"/>
    <property type="match status" value="1"/>
</dbReference>
<dbReference type="Proteomes" id="UP000199087">
    <property type="component" value="Unassembled WGS sequence"/>
</dbReference>
<dbReference type="PANTHER" id="PTHR48100:SF1">
    <property type="entry name" value="HISTIDINE PHOSPHATASE FAMILY PROTEIN-RELATED"/>
    <property type="match status" value="1"/>
</dbReference>
<reference evidence="2" key="1">
    <citation type="submission" date="2015-05" db="EMBL/GenBank/DDBJ databases">
        <authorList>
            <person name="Urmite Genomes"/>
        </authorList>
    </citation>
    <scope>NUCLEOTIDE SEQUENCE [LARGE SCALE GENOMIC DNA]</scope>
    <source>
        <strain evidence="2">LF1</strain>
    </source>
</reference>
<dbReference type="SUPFAM" id="SSF53254">
    <property type="entry name" value="Phosphoglycerate mutase-like"/>
    <property type="match status" value="1"/>
</dbReference>